<dbReference type="Proteomes" id="UP000826234">
    <property type="component" value="Unassembled WGS sequence"/>
</dbReference>
<evidence type="ECO:0000256" key="2">
    <source>
        <dbReference type="ARBA" id="ARBA00022553"/>
    </source>
</evidence>
<keyword evidence="3" id="KW-0677">Repeat</keyword>
<feature type="coiled-coil region" evidence="6">
    <location>
        <begin position="710"/>
        <end position="737"/>
    </location>
</feature>
<sequence length="1445" mass="167497">MPVSSVLSMLSENREPDVLTQELGLEGEKPSIENQMKMKWESLYQEFSIKHKLLQNALEQQQEQPLYSRPNRLMSGVPLYKQERQTQDKPSVTSVLVGLNEAFEVSSQPGGSEKESLLFEQKLYSGVSSTSSWLDGVEEHLFVASALLPEVTETCLYNQEALAKDIKEMTEKVDKNKNLFSHMFPENAYNRDVIEDTLDCLLRRLILLETLNDLKMMFATLADNKYIALQKLAEAVECPETEQMQDMYDELIMIIGSRRSGLNQNLALKGQYEQALQDLADLIETGKEKMTVDQKMIISSKEEVLVLLDKHKEYFQGLESHMILTETLFRKRSSFAFVKETQFHVELMAQASAVLKQAHKRGVELEYILETWTHLEEDYQELIRQLESVETSIPGVGLVEESEERLADRIALYQHLKSSLTEYQPKLYQVLDDGKRLLFSVTCSELEAQLNQLGEQWLNNTSKVTKELQRLETILKHWTRYQSESTELIHWLQSAMERLEFWTQQSVTVPQELEMVRDHLNAFLEFSKEIEAKSSQKSTVLSTGNQLLRLKKVDIASLRAGLSQIDNQWTELLTQVPIVQEKLHQLQMDKLPSRHAITEVMSWILLMENIIAEDEENIKNVVGHKAIQDYLQKYKGFKIDINCKQLTVDFVNQSVLQISSQDVESKRSDKTDFAEQLGVMNRRWQVLQGLITEKEKRLKEQRRIGDQASVQNALKDCQELEEQIKAKEKEVEKVEQSGLFLIQNKKEEVCVSVLDTLQKLNHSWATLDHMVGQLKILLQSVLDQWSIYKAAYEELNSYLMEARYSLSRFHLLTGSLEAVKVQVDNFQNLQDELEKQDHLLQKFGSMTNQLLKECHPPVTETLNNTLKEMNLRWNNLLEEIAEHLHSSKGLLQLWQKYKNYYTQCSSTVQQYEDQTNELLKAATNKEITDDEVTAWIHDCNDLLKGMKTVQDSLFVLRELGEQLKQQVDPSAAAAIQSGQLSLNQNLSSLEQSLGRQMSILQLFQAEMFSRQQILHSIIMDGQHLLEQGQVDDRDEFNLKLALLSNQWQGVIRRAQQRRGIIDSQIRQWQRYREMSEKLHKWLVEASCQTASELGTVPIPVQQARALLDELQLKEKVLLRQQGSYILTVEGGKQLLLCADGETEAALQTELSEIQERWKLASLRLEEQKKQLTFLLKDWEKCEKGISDSLEKLKSFKRKLSQPLPEHHDELHTEQIRCKELENAAEGWTDDLSHLNLLKETLSAYISADDISVLSERIGLLHRHWEELCHQVSLRRQQVTERLNAWALFSEKNKELCEWLTQMESKVSQNGEILIEEMIEKLKKDYQDEIAVAQENKIQLQQMGERLAKASHESKAVEIEYKLGKVNDRWQHLLDLIAARMKKLKETLVAVQQLDKNMSILRSWLAHIESELSKPIVYETCDSEEIQRKLNEQQVKQKYEIEEKKT</sequence>
<evidence type="ECO:0000313" key="8">
    <source>
        <dbReference type="Proteomes" id="UP000826234"/>
    </source>
</evidence>
<dbReference type="InterPro" id="IPR018159">
    <property type="entry name" value="Spectrin/alpha-actinin"/>
</dbReference>
<evidence type="ECO:0000256" key="1">
    <source>
        <dbReference type="ARBA" id="ARBA00004126"/>
    </source>
</evidence>
<dbReference type="SMART" id="SM00150">
    <property type="entry name" value="SPEC"/>
    <property type="match status" value="8"/>
</dbReference>
<organism evidence="7 8">
    <name type="scientific">Phrynosoma platyrhinos</name>
    <name type="common">Desert horned lizard</name>
    <dbReference type="NCBI Taxonomy" id="52577"/>
    <lineage>
        <taxon>Eukaryota</taxon>
        <taxon>Metazoa</taxon>
        <taxon>Chordata</taxon>
        <taxon>Craniata</taxon>
        <taxon>Vertebrata</taxon>
        <taxon>Euteleostomi</taxon>
        <taxon>Lepidosauria</taxon>
        <taxon>Squamata</taxon>
        <taxon>Bifurcata</taxon>
        <taxon>Unidentata</taxon>
        <taxon>Episquamata</taxon>
        <taxon>Toxicofera</taxon>
        <taxon>Iguania</taxon>
        <taxon>Phrynosomatidae</taxon>
        <taxon>Phrynosomatinae</taxon>
        <taxon>Phrynosoma</taxon>
    </lineage>
</organism>
<dbReference type="Pfam" id="PF00435">
    <property type="entry name" value="Spectrin"/>
    <property type="match status" value="4"/>
</dbReference>
<dbReference type="PANTHER" id="PTHR14514">
    <property type="entry name" value="PKA ANCHORING PROTEIN"/>
    <property type="match status" value="1"/>
</dbReference>
<dbReference type="SUPFAM" id="SSF46966">
    <property type="entry name" value="Spectrin repeat"/>
    <property type="match status" value="10"/>
</dbReference>
<keyword evidence="8" id="KW-1185">Reference proteome</keyword>
<reference evidence="7 8" key="1">
    <citation type="journal article" date="2022" name="Gigascience">
        <title>A chromosome-level genome assembly and annotation of the desert horned lizard, Phrynosoma platyrhinos, provides insight into chromosomal rearrangements among reptiles.</title>
        <authorList>
            <person name="Koochekian N."/>
            <person name="Ascanio A."/>
            <person name="Farleigh K."/>
            <person name="Card D.C."/>
            <person name="Schield D.R."/>
            <person name="Castoe T.A."/>
            <person name="Jezkova T."/>
        </authorList>
    </citation>
    <scope>NUCLEOTIDE SEQUENCE [LARGE SCALE GENOMIC DNA]</scope>
    <source>
        <strain evidence="7">NK-2021</strain>
    </source>
</reference>
<protein>
    <recommendedName>
        <fullName evidence="9">Nesprin-1</fullName>
    </recommendedName>
</protein>
<comment type="caution">
    <text evidence="7">The sequence shown here is derived from an EMBL/GenBank/DDBJ whole genome shotgun (WGS) entry which is preliminary data.</text>
</comment>
<dbReference type="Gene3D" id="1.20.58.60">
    <property type="match status" value="6"/>
</dbReference>
<keyword evidence="4" id="KW-0472">Membrane</keyword>
<proteinExistence type="predicted"/>
<dbReference type="InterPro" id="IPR002017">
    <property type="entry name" value="Spectrin_repeat"/>
</dbReference>
<dbReference type="EMBL" id="JAIPUX010003289">
    <property type="protein sequence ID" value="KAH0622389.1"/>
    <property type="molecule type" value="Genomic_DNA"/>
</dbReference>
<evidence type="ECO:0008006" key="9">
    <source>
        <dbReference type="Google" id="ProtNLM"/>
    </source>
</evidence>
<evidence type="ECO:0000313" key="7">
    <source>
        <dbReference type="EMBL" id="KAH0622389.1"/>
    </source>
</evidence>
<evidence type="ECO:0000256" key="6">
    <source>
        <dbReference type="SAM" id="Coils"/>
    </source>
</evidence>
<keyword evidence="2" id="KW-0597">Phosphoprotein</keyword>
<feature type="coiled-coil region" evidence="6">
    <location>
        <begin position="1315"/>
        <end position="1359"/>
    </location>
</feature>
<dbReference type="PANTHER" id="PTHR14514:SF3">
    <property type="entry name" value="NESPRIN-1"/>
    <property type="match status" value="1"/>
</dbReference>
<keyword evidence="5" id="KW-0539">Nucleus</keyword>
<gene>
    <name evidence="7" type="ORF">JD844_024653</name>
</gene>
<evidence type="ECO:0000256" key="4">
    <source>
        <dbReference type="ARBA" id="ARBA00023136"/>
    </source>
</evidence>
<evidence type="ECO:0000256" key="5">
    <source>
        <dbReference type="ARBA" id="ARBA00023242"/>
    </source>
</evidence>
<name>A0ABQ7SYA4_PHRPL</name>
<keyword evidence="6" id="KW-0175">Coiled coil</keyword>
<dbReference type="CDD" id="cd00176">
    <property type="entry name" value="SPEC"/>
    <property type="match status" value="3"/>
</dbReference>
<accession>A0ABQ7SYA4</accession>
<evidence type="ECO:0000256" key="3">
    <source>
        <dbReference type="ARBA" id="ARBA00022737"/>
    </source>
</evidence>
<comment type="subcellular location">
    <subcellularLocation>
        <location evidence="1">Nucleus membrane</location>
    </subcellularLocation>
</comment>